<keyword evidence="4" id="KW-0547">Nucleotide-binding</keyword>
<dbReference type="InterPro" id="IPR015853">
    <property type="entry name" value="ABC_transpr_FbpC"/>
</dbReference>
<keyword evidence="2" id="KW-1003">Cell membrane</keyword>
<dbReference type="InterPro" id="IPR003439">
    <property type="entry name" value="ABC_transporter-like_ATP-bd"/>
</dbReference>
<dbReference type="Pfam" id="PF00005">
    <property type="entry name" value="ABC_tran"/>
    <property type="match status" value="1"/>
</dbReference>
<protein>
    <recommendedName>
        <fullName evidence="9">ABC transporter domain-containing protein</fullName>
    </recommendedName>
</protein>
<evidence type="ECO:0000256" key="6">
    <source>
        <dbReference type="ARBA" id="ARBA00023004"/>
    </source>
</evidence>
<evidence type="ECO:0000256" key="7">
    <source>
        <dbReference type="ARBA" id="ARBA00023065"/>
    </source>
</evidence>
<dbReference type="RefSeq" id="WP_069836424.1">
    <property type="nucleotide sequence ID" value="NZ_MDGQ01000005.1"/>
</dbReference>
<dbReference type="InterPro" id="IPR003593">
    <property type="entry name" value="AAA+_ATPase"/>
</dbReference>
<dbReference type="CDD" id="cd03259">
    <property type="entry name" value="ABC_Carb_Solutes_like"/>
    <property type="match status" value="1"/>
</dbReference>
<keyword evidence="6" id="KW-0408">Iron</keyword>
<dbReference type="AlphaFoldDB" id="A0A1E5T0M9"/>
<dbReference type="EMBL" id="MDGQ01000005">
    <property type="protein sequence ID" value="OEK04919.1"/>
    <property type="molecule type" value="Genomic_DNA"/>
</dbReference>
<dbReference type="PROSITE" id="PS00211">
    <property type="entry name" value="ABC_TRANSPORTER_1"/>
    <property type="match status" value="1"/>
</dbReference>
<dbReference type="SMART" id="SM00382">
    <property type="entry name" value="AAA"/>
    <property type="match status" value="1"/>
</dbReference>
<evidence type="ECO:0000313" key="11">
    <source>
        <dbReference type="Proteomes" id="UP000095552"/>
    </source>
</evidence>
<keyword evidence="11" id="KW-1185">Reference proteome</keyword>
<dbReference type="PANTHER" id="PTHR42781:SF4">
    <property type="entry name" value="SPERMIDINE_PUTRESCINE IMPORT ATP-BINDING PROTEIN POTA"/>
    <property type="match status" value="1"/>
</dbReference>
<dbReference type="SUPFAM" id="SSF52540">
    <property type="entry name" value="P-loop containing nucleoside triphosphate hydrolases"/>
    <property type="match status" value="1"/>
</dbReference>
<dbReference type="GO" id="GO:0016887">
    <property type="term" value="F:ATP hydrolysis activity"/>
    <property type="evidence" value="ECO:0007669"/>
    <property type="project" value="InterPro"/>
</dbReference>
<feature type="domain" description="ABC transporter" evidence="9">
    <location>
        <begin position="2"/>
        <end position="236"/>
    </location>
</feature>
<sequence>MLVVKGISKTYPGEQFGAVNDVSFILEENQVLALIGKSGSGKSTILQMIAGLMKPDTGEVFFNGERLENPEEQLIAGHPDIKMVFQDFQLKPNMTVEENVKYVLLQFDKQFQKERTAELLDLCGIAALADRKPNELSGGQLQRLSIASALAEEPKLLLMDEPFSNLDPITKENLLMELVDIIKSEELSLVFVTHDTRDAMWIADRMVFLSEGELIQNDTVANLYNSPLNLEIAGFFGRINDFSKALNVESCFVRAEYCAYNLEGEGVKVELKKSVFIGDRYFNEAIIASSNLAIYFYSTAPLEVKERSIYVTFDRDKILEFKQ</sequence>
<accession>A0A1E5T0M9</accession>
<dbReference type="InterPro" id="IPR050093">
    <property type="entry name" value="ABC_SmlMolc_Importer"/>
</dbReference>
<organism evidence="10 11">
    <name type="scientific">Roseivirga misakiensis</name>
    <dbReference type="NCBI Taxonomy" id="1563681"/>
    <lineage>
        <taxon>Bacteria</taxon>
        <taxon>Pseudomonadati</taxon>
        <taxon>Bacteroidota</taxon>
        <taxon>Cytophagia</taxon>
        <taxon>Cytophagales</taxon>
        <taxon>Roseivirgaceae</taxon>
        <taxon>Roseivirga</taxon>
    </lineage>
</organism>
<evidence type="ECO:0000259" key="9">
    <source>
        <dbReference type="PROSITE" id="PS50893"/>
    </source>
</evidence>
<evidence type="ECO:0000256" key="2">
    <source>
        <dbReference type="ARBA" id="ARBA00022475"/>
    </source>
</evidence>
<evidence type="ECO:0000256" key="5">
    <source>
        <dbReference type="ARBA" id="ARBA00022840"/>
    </source>
</evidence>
<evidence type="ECO:0000256" key="1">
    <source>
        <dbReference type="ARBA" id="ARBA00022448"/>
    </source>
</evidence>
<dbReference type="OrthoDB" id="1114670at2"/>
<keyword evidence="3" id="KW-0410">Iron transport</keyword>
<dbReference type="InterPro" id="IPR027417">
    <property type="entry name" value="P-loop_NTPase"/>
</dbReference>
<evidence type="ECO:0000256" key="8">
    <source>
        <dbReference type="ARBA" id="ARBA00023136"/>
    </source>
</evidence>
<dbReference type="InterPro" id="IPR017871">
    <property type="entry name" value="ABC_transporter-like_CS"/>
</dbReference>
<keyword evidence="5" id="KW-0067">ATP-binding</keyword>
<name>A0A1E5T0M9_9BACT</name>
<dbReference type="Proteomes" id="UP000095552">
    <property type="component" value="Unassembled WGS sequence"/>
</dbReference>
<keyword evidence="8" id="KW-0472">Membrane</keyword>
<evidence type="ECO:0000313" key="10">
    <source>
        <dbReference type="EMBL" id="OEK04919.1"/>
    </source>
</evidence>
<dbReference type="PROSITE" id="PS50893">
    <property type="entry name" value="ABC_TRANSPORTER_2"/>
    <property type="match status" value="1"/>
</dbReference>
<evidence type="ECO:0000256" key="3">
    <source>
        <dbReference type="ARBA" id="ARBA00022496"/>
    </source>
</evidence>
<dbReference type="GO" id="GO:0015408">
    <property type="term" value="F:ABC-type ferric iron transporter activity"/>
    <property type="evidence" value="ECO:0007669"/>
    <property type="project" value="InterPro"/>
</dbReference>
<proteinExistence type="predicted"/>
<reference evidence="10 11" key="1">
    <citation type="submission" date="2016-08" db="EMBL/GenBank/DDBJ databases">
        <title>Draft genome of Fabibacter sp. strain SK-8.</title>
        <authorList>
            <person name="Wong S.-K."/>
            <person name="Hamasaki K."/>
            <person name="Yoshizawa S."/>
        </authorList>
    </citation>
    <scope>NUCLEOTIDE SEQUENCE [LARGE SCALE GENOMIC DNA]</scope>
    <source>
        <strain evidence="10 11">SK-8</strain>
    </source>
</reference>
<comment type="caution">
    <text evidence="10">The sequence shown here is derived from an EMBL/GenBank/DDBJ whole genome shotgun (WGS) entry which is preliminary data.</text>
</comment>
<dbReference type="GO" id="GO:0016020">
    <property type="term" value="C:membrane"/>
    <property type="evidence" value="ECO:0007669"/>
    <property type="project" value="InterPro"/>
</dbReference>
<dbReference type="Gene3D" id="3.40.50.300">
    <property type="entry name" value="P-loop containing nucleotide triphosphate hydrolases"/>
    <property type="match status" value="1"/>
</dbReference>
<dbReference type="PANTHER" id="PTHR42781">
    <property type="entry name" value="SPERMIDINE/PUTRESCINE IMPORT ATP-BINDING PROTEIN POTA"/>
    <property type="match status" value="1"/>
</dbReference>
<dbReference type="STRING" id="1563681.BFP71_15905"/>
<evidence type="ECO:0000256" key="4">
    <source>
        <dbReference type="ARBA" id="ARBA00022741"/>
    </source>
</evidence>
<keyword evidence="1" id="KW-0813">Transport</keyword>
<keyword evidence="7" id="KW-0406">Ion transport</keyword>
<dbReference type="GO" id="GO:0005524">
    <property type="term" value="F:ATP binding"/>
    <property type="evidence" value="ECO:0007669"/>
    <property type="project" value="UniProtKB-KW"/>
</dbReference>
<gene>
    <name evidence="10" type="ORF">BFP71_15905</name>
</gene>